<reference evidence="6" key="1">
    <citation type="journal article" date="2019" name="Int. J. Syst. Evol. Microbiol.">
        <title>The Global Catalogue of Microorganisms (GCM) 10K type strain sequencing project: providing services to taxonomists for standard genome sequencing and annotation.</title>
        <authorList>
            <consortium name="The Broad Institute Genomics Platform"/>
            <consortium name="The Broad Institute Genome Sequencing Center for Infectious Disease"/>
            <person name="Wu L."/>
            <person name="Ma J."/>
        </authorList>
    </citation>
    <scope>NUCLEOTIDE SEQUENCE [LARGE SCALE GENOMIC DNA]</scope>
    <source>
        <strain evidence="6">JCM 17939</strain>
    </source>
</reference>
<name>A0ABP8UEY8_9ACTN</name>
<evidence type="ECO:0000256" key="2">
    <source>
        <dbReference type="ARBA" id="ARBA00023125"/>
    </source>
</evidence>
<dbReference type="SUPFAM" id="SSF48008">
    <property type="entry name" value="GntR ligand-binding domain-like"/>
    <property type="match status" value="1"/>
</dbReference>
<accession>A0ABP8UEY8</accession>
<dbReference type="EMBL" id="BAABHK010000007">
    <property type="protein sequence ID" value="GAA4629520.1"/>
    <property type="molecule type" value="Genomic_DNA"/>
</dbReference>
<keyword evidence="2" id="KW-0238">DNA-binding</keyword>
<evidence type="ECO:0000259" key="4">
    <source>
        <dbReference type="PROSITE" id="PS50949"/>
    </source>
</evidence>
<dbReference type="InterPro" id="IPR036388">
    <property type="entry name" value="WH-like_DNA-bd_sf"/>
</dbReference>
<organism evidence="5 6">
    <name type="scientific">Actinoallomurus vinaceus</name>
    <dbReference type="NCBI Taxonomy" id="1080074"/>
    <lineage>
        <taxon>Bacteria</taxon>
        <taxon>Bacillati</taxon>
        <taxon>Actinomycetota</taxon>
        <taxon>Actinomycetes</taxon>
        <taxon>Streptosporangiales</taxon>
        <taxon>Thermomonosporaceae</taxon>
        <taxon>Actinoallomurus</taxon>
    </lineage>
</organism>
<dbReference type="Gene3D" id="1.20.120.530">
    <property type="entry name" value="GntR ligand-binding domain-like"/>
    <property type="match status" value="1"/>
</dbReference>
<keyword evidence="1" id="KW-0805">Transcription regulation</keyword>
<dbReference type="CDD" id="cd07377">
    <property type="entry name" value="WHTH_GntR"/>
    <property type="match status" value="1"/>
</dbReference>
<keyword evidence="3" id="KW-0804">Transcription</keyword>
<keyword evidence="6" id="KW-1185">Reference proteome</keyword>
<dbReference type="PROSITE" id="PS50949">
    <property type="entry name" value="HTH_GNTR"/>
    <property type="match status" value="1"/>
</dbReference>
<dbReference type="Pfam" id="PF07729">
    <property type="entry name" value="FCD"/>
    <property type="match status" value="1"/>
</dbReference>
<dbReference type="PANTHER" id="PTHR43537:SF41">
    <property type="entry name" value="TRANSCRIPTIONAL REGULATORY PROTEIN"/>
    <property type="match status" value="1"/>
</dbReference>
<dbReference type="Proteomes" id="UP001501442">
    <property type="component" value="Unassembled WGS sequence"/>
</dbReference>
<dbReference type="SUPFAM" id="SSF46785">
    <property type="entry name" value="Winged helix' DNA-binding domain"/>
    <property type="match status" value="1"/>
</dbReference>
<comment type="caution">
    <text evidence="5">The sequence shown here is derived from an EMBL/GenBank/DDBJ whole genome shotgun (WGS) entry which is preliminary data.</text>
</comment>
<gene>
    <name evidence="5" type="ORF">GCM10023196_051150</name>
</gene>
<dbReference type="InterPro" id="IPR000524">
    <property type="entry name" value="Tscrpt_reg_HTH_GntR"/>
</dbReference>
<evidence type="ECO:0000313" key="5">
    <source>
        <dbReference type="EMBL" id="GAA4629520.1"/>
    </source>
</evidence>
<evidence type="ECO:0000256" key="3">
    <source>
        <dbReference type="ARBA" id="ARBA00023163"/>
    </source>
</evidence>
<dbReference type="SMART" id="SM00345">
    <property type="entry name" value="HTH_GNTR"/>
    <property type="match status" value="1"/>
</dbReference>
<dbReference type="InterPro" id="IPR011711">
    <property type="entry name" value="GntR_C"/>
</dbReference>
<dbReference type="PANTHER" id="PTHR43537">
    <property type="entry name" value="TRANSCRIPTIONAL REGULATOR, GNTR FAMILY"/>
    <property type="match status" value="1"/>
</dbReference>
<feature type="domain" description="HTH gntR-type" evidence="4">
    <location>
        <begin position="10"/>
        <end position="77"/>
    </location>
</feature>
<dbReference type="InterPro" id="IPR008920">
    <property type="entry name" value="TF_FadR/GntR_C"/>
</dbReference>
<dbReference type="Gene3D" id="1.10.10.10">
    <property type="entry name" value="Winged helix-like DNA-binding domain superfamily/Winged helix DNA-binding domain"/>
    <property type="match status" value="1"/>
</dbReference>
<evidence type="ECO:0000256" key="1">
    <source>
        <dbReference type="ARBA" id="ARBA00023015"/>
    </source>
</evidence>
<dbReference type="SMART" id="SM00895">
    <property type="entry name" value="FCD"/>
    <property type="match status" value="1"/>
</dbReference>
<sequence length="221" mass="24979">MPVGGVSRPPTVQGFVLAEVRKLIIAGELKPGQPIRQELLAERFGVSRVPVREALKILEGEGQVVHRPHHGYMVTELSLPDLLEVYHIRGLLESEAARLAVEKVSDADIERIVAAQREVEVASARGDLLSMTAANRRFHFSILEASRMPRLVRMIRSLWDSTDPYRTVYYNAPTNRELVEREHTDIVDAVRDRDGDRLVKLLAEHRDHAVEALRQIISDES</sequence>
<dbReference type="InterPro" id="IPR036390">
    <property type="entry name" value="WH_DNA-bd_sf"/>
</dbReference>
<evidence type="ECO:0000313" key="6">
    <source>
        <dbReference type="Proteomes" id="UP001501442"/>
    </source>
</evidence>
<dbReference type="Pfam" id="PF00392">
    <property type="entry name" value="GntR"/>
    <property type="match status" value="1"/>
</dbReference>
<dbReference type="RefSeq" id="WP_345433526.1">
    <property type="nucleotide sequence ID" value="NZ_BAABHK010000007.1"/>
</dbReference>
<protein>
    <submittedName>
        <fullName evidence="5">GntR family transcriptional regulator</fullName>
    </submittedName>
</protein>
<proteinExistence type="predicted"/>